<feature type="transmembrane region" description="Helical" evidence="2">
    <location>
        <begin position="206"/>
        <end position="228"/>
    </location>
</feature>
<keyword evidence="5" id="KW-1185">Reference proteome</keyword>
<dbReference type="Pfam" id="PF21946">
    <property type="entry name" value="LppM"/>
    <property type="match status" value="1"/>
</dbReference>
<evidence type="ECO:0000256" key="1">
    <source>
        <dbReference type="SAM" id="MobiDB-lite"/>
    </source>
</evidence>
<organism evidence="4 5">
    <name type="scientific">Luedemannella helvata</name>
    <dbReference type="NCBI Taxonomy" id="349315"/>
    <lineage>
        <taxon>Bacteria</taxon>
        <taxon>Bacillati</taxon>
        <taxon>Actinomycetota</taxon>
        <taxon>Actinomycetes</taxon>
        <taxon>Micromonosporales</taxon>
        <taxon>Micromonosporaceae</taxon>
        <taxon>Luedemannella</taxon>
    </lineage>
</organism>
<reference evidence="5" key="1">
    <citation type="journal article" date="2019" name="Int. J. Syst. Evol. Microbiol.">
        <title>The Global Catalogue of Microorganisms (GCM) 10K type strain sequencing project: providing services to taxonomists for standard genome sequencing and annotation.</title>
        <authorList>
            <consortium name="The Broad Institute Genomics Platform"/>
            <consortium name="The Broad Institute Genome Sequencing Center for Infectious Disease"/>
            <person name="Wu L."/>
            <person name="Ma J."/>
        </authorList>
    </citation>
    <scope>NUCLEOTIDE SEQUENCE [LARGE SCALE GENOMIC DNA]</scope>
    <source>
        <strain evidence="5">JCM 13249</strain>
    </source>
</reference>
<feature type="compositionally biased region" description="Low complexity" evidence="1">
    <location>
        <begin position="262"/>
        <end position="275"/>
    </location>
</feature>
<keyword evidence="2" id="KW-1133">Transmembrane helix</keyword>
<evidence type="ECO:0000259" key="3">
    <source>
        <dbReference type="Pfam" id="PF21946"/>
    </source>
</evidence>
<feature type="compositionally biased region" description="Pro residues" evidence="1">
    <location>
        <begin position="276"/>
        <end position="288"/>
    </location>
</feature>
<feature type="region of interest" description="Disordered" evidence="1">
    <location>
        <begin position="253"/>
        <end position="350"/>
    </location>
</feature>
<keyword evidence="2" id="KW-0472">Membrane</keyword>
<accession>A0ABP4WS84</accession>
<dbReference type="PROSITE" id="PS51257">
    <property type="entry name" value="PROKAR_LIPOPROTEIN"/>
    <property type="match status" value="1"/>
</dbReference>
<dbReference type="EMBL" id="BAAALS010000015">
    <property type="protein sequence ID" value="GAA1759552.1"/>
    <property type="molecule type" value="Genomic_DNA"/>
</dbReference>
<feature type="compositionally biased region" description="Gly residues" evidence="1">
    <location>
        <begin position="293"/>
        <end position="303"/>
    </location>
</feature>
<feature type="compositionally biased region" description="Low complexity" evidence="1">
    <location>
        <begin position="323"/>
        <end position="344"/>
    </location>
</feature>
<sequence>MKTRRAIRTGAGALVAAAVLFVMTGCMKMNVDFKIEGDYVNGTMIMAVDKKLAAMSGQTEDQLVDEMTKDAPDEPGVTSEKYDDGTFVGKKYIFDKTPLDKMSDNSDADELKIVHDKAAKTYTVTGTMDLTEIKNDDPTTAAMMGSLDIKIAITFPGKVREHNGELNGTTVTWKPKAGEKTELKAVAEEASGLAALTGGSSSNTTLIAAAVGGGVLLLIIIIVVIVLLSRRKKQPAYPTDAYGAQAGYPAPAQGGYPGSPGGYPAPTGSPAGYPTAPQPGGYPAPGSPVAPQSGGGVYGGQQGQGYPQPQQPNYPPQQPQYPPQQGQGYQQTQPYQPPQQGGWPPNQPGA</sequence>
<gene>
    <name evidence="4" type="ORF">GCM10009681_33490</name>
</gene>
<feature type="compositionally biased region" description="Pro residues" evidence="1">
    <location>
        <begin position="309"/>
        <end position="322"/>
    </location>
</feature>
<evidence type="ECO:0000313" key="5">
    <source>
        <dbReference type="Proteomes" id="UP001500655"/>
    </source>
</evidence>
<evidence type="ECO:0000256" key="2">
    <source>
        <dbReference type="SAM" id="Phobius"/>
    </source>
</evidence>
<name>A0ABP4WS84_9ACTN</name>
<dbReference type="RefSeq" id="WP_344082572.1">
    <property type="nucleotide sequence ID" value="NZ_BAAALS010000015.1"/>
</dbReference>
<protein>
    <recommendedName>
        <fullName evidence="3">LppM domain-containing protein</fullName>
    </recommendedName>
</protein>
<dbReference type="NCBIfam" id="NF041738">
    <property type="entry name" value="GG_III-CTERM"/>
    <property type="match status" value="1"/>
</dbReference>
<dbReference type="Proteomes" id="UP001500655">
    <property type="component" value="Unassembled WGS sequence"/>
</dbReference>
<comment type="caution">
    <text evidence="4">The sequence shown here is derived from an EMBL/GenBank/DDBJ whole genome shotgun (WGS) entry which is preliminary data.</text>
</comment>
<dbReference type="Gene3D" id="1.20.5.100">
    <property type="entry name" value="Cytochrome c1, transmembrane anchor, C-terminal"/>
    <property type="match status" value="1"/>
</dbReference>
<dbReference type="InterPro" id="IPR053807">
    <property type="entry name" value="LppM"/>
</dbReference>
<feature type="domain" description="LppM" evidence="3">
    <location>
        <begin position="29"/>
        <end position="188"/>
    </location>
</feature>
<proteinExistence type="predicted"/>
<evidence type="ECO:0000313" key="4">
    <source>
        <dbReference type="EMBL" id="GAA1759552.1"/>
    </source>
</evidence>
<keyword evidence="2" id="KW-0812">Transmembrane</keyword>